<accession>A0A537IX81</accession>
<dbReference type="CDD" id="cd16377">
    <property type="entry name" value="23S_rRNA_IVP_like"/>
    <property type="match status" value="1"/>
</dbReference>
<dbReference type="PANTHER" id="PTHR38471:SF2">
    <property type="entry name" value="FOUR HELIX BUNDLE PROTEIN"/>
    <property type="match status" value="1"/>
</dbReference>
<evidence type="ECO:0000313" key="2">
    <source>
        <dbReference type="Proteomes" id="UP000318834"/>
    </source>
</evidence>
<dbReference type="PANTHER" id="PTHR38471">
    <property type="entry name" value="FOUR HELIX BUNDLE PROTEIN"/>
    <property type="match status" value="1"/>
</dbReference>
<name>A0A537IX81_9BACT</name>
<evidence type="ECO:0000313" key="1">
    <source>
        <dbReference type="EMBL" id="TMI75931.1"/>
    </source>
</evidence>
<dbReference type="Gene3D" id="1.20.1440.60">
    <property type="entry name" value="23S rRNA-intervening sequence"/>
    <property type="match status" value="1"/>
</dbReference>
<comment type="caution">
    <text evidence="1">The sequence shown here is derived from an EMBL/GenBank/DDBJ whole genome shotgun (WGS) entry which is preliminary data.</text>
</comment>
<gene>
    <name evidence="1" type="ORF">E6H05_05390</name>
</gene>
<dbReference type="InterPro" id="IPR036583">
    <property type="entry name" value="23S_rRNA_IVS_sf"/>
</dbReference>
<dbReference type="EMBL" id="VBAP01000036">
    <property type="protein sequence ID" value="TMI75931.1"/>
    <property type="molecule type" value="Genomic_DNA"/>
</dbReference>
<organism evidence="1 2">
    <name type="scientific">Candidatus Segetimicrobium genomatis</name>
    <dbReference type="NCBI Taxonomy" id="2569760"/>
    <lineage>
        <taxon>Bacteria</taxon>
        <taxon>Bacillati</taxon>
        <taxon>Candidatus Sysuimicrobiota</taxon>
        <taxon>Candidatus Sysuimicrobiia</taxon>
        <taxon>Candidatus Sysuimicrobiales</taxon>
        <taxon>Candidatus Segetimicrobiaceae</taxon>
        <taxon>Candidatus Segetimicrobium</taxon>
    </lineage>
</organism>
<dbReference type="SUPFAM" id="SSF158446">
    <property type="entry name" value="IVS-encoded protein-like"/>
    <property type="match status" value="1"/>
</dbReference>
<dbReference type="AlphaFoldDB" id="A0A537IX81"/>
<protein>
    <submittedName>
        <fullName evidence="1">Four helix bundle protein</fullName>
    </submittedName>
</protein>
<sequence length="110" mass="12621">MESMDLVEQVYQASRTFPRREDFGLTSQMRRAAVSVSANIAEGCGRYHTREFIQFLYTSRGSLFELMTLLDLSARLKYLADTEYMVLREKCEGILAGLSALLRSLEARIR</sequence>
<dbReference type="Proteomes" id="UP000318834">
    <property type="component" value="Unassembled WGS sequence"/>
</dbReference>
<dbReference type="Pfam" id="PF05635">
    <property type="entry name" value="23S_rRNA_IVP"/>
    <property type="match status" value="1"/>
</dbReference>
<reference evidence="1 2" key="1">
    <citation type="journal article" date="2019" name="Nat. Microbiol.">
        <title>Mediterranean grassland soil C-N compound turnover is dependent on rainfall and depth, and is mediated by genomically divergent microorganisms.</title>
        <authorList>
            <person name="Diamond S."/>
            <person name="Andeer P.F."/>
            <person name="Li Z."/>
            <person name="Crits-Christoph A."/>
            <person name="Burstein D."/>
            <person name="Anantharaman K."/>
            <person name="Lane K.R."/>
            <person name="Thomas B.C."/>
            <person name="Pan C."/>
            <person name="Northen T.R."/>
            <person name="Banfield J.F."/>
        </authorList>
    </citation>
    <scope>NUCLEOTIDE SEQUENCE [LARGE SCALE GENOMIC DNA]</scope>
    <source>
        <strain evidence="1">NP_8</strain>
    </source>
</reference>
<dbReference type="InterPro" id="IPR012657">
    <property type="entry name" value="23S_rRNA-intervening_sequence"/>
</dbReference>
<proteinExistence type="predicted"/>
<dbReference type="NCBIfam" id="TIGR02436">
    <property type="entry name" value="four helix bundle protein"/>
    <property type="match status" value="1"/>
</dbReference>